<dbReference type="CDD" id="cd02966">
    <property type="entry name" value="TlpA_like_family"/>
    <property type="match status" value="1"/>
</dbReference>
<dbReference type="PANTHER" id="PTHR42852:SF6">
    <property type="entry name" value="THIOL:DISULFIDE INTERCHANGE PROTEIN DSBE"/>
    <property type="match status" value="1"/>
</dbReference>
<dbReference type="Gene3D" id="3.40.30.10">
    <property type="entry name" value="Glutaredoxin"/>
    <property type="match status" value="1"/>
</dbReference>
<dbReference type="PANTHER" id="PTHR42852">
    <property type="entry name" value="THIOL:DISULFIDE INTERCHANGE PROTEIN DSBE"/>
    <property type="match status" value="1"/>
</dbReference>
<keyword evidence="5" id="KW-0732">Signal</keyword>
<evidence type="ECO:0000256" key="3">
    <source>
        <dbReference type="ARBA" id="ARBA00023157"/>
    </source>
</evidence>
<dbReference type="InterPro" id="IPR036249">
    <property type="entry name" value="Thioredoxin-like_sf"/>
</dbReference>
<dbReference type="GO" id="GO:0016853">
    <property type="term" value="F:isomerase activity"/>
    <property type="evidence" value="ECO:0007669"/>
    <property type="project" value="UniProtKB-KW"/>
</dbReference>
<evidence type="ECO:0000259" key="6">
    <source>
        <dbReference type="PROSITE" id="PS51352"/>
    </source>
</evidence>
<dbReference type="AlphaFoldDB" id="A0A327WAV1"/>
<dbReference type="PROSITE" id="PS00194">
    <property type="entry name" value="THIOREDOXIN_1"/>
    <property type="match status" value="1"/>
</dbReference>
<reference evidence="7 8" key="1">
    <citation type="submission" date="2018-06" db="EMBL/GenBank/DDBJ databases">
        <title>Genomic Encyclopedia of Archaeal and Bacterial Type Strains, Phase II (KMG-II): from individual species to whole genera.</title>
        <authorList>
            <person name="Goeker M."/>
        </authorList>
    </citation>
    <scope>NUCLEOTIDE SEQUENCE [LARGE SCALE GENOMIC DNA]</scope>
    <source>
        <strain evidence="7 8">DSM 29821</strain>
    </source>
</reference>
<comment type="subcellular location">
    <subcellularLocation>
        <location evidence="1">Cell envelope</location>
    </subcellularLocation>
</comment>
<keyword evidence="7" id="KW-0413">Isomerase</keyword>
<evidence type="ECO:0000256" key="5">
    <source>
        <dbReference type="SAM" id="SignalP"/>
    </source>
</evidence>
<dbReference type="GO" id="GO:0030313">
    <property type="term" value="C:cell envelope"/>
    <property type="evidence" value="ECO:0007669"/>
    <property type="project" value="UniProtKB-SubCell"/>
</dbReference>
<dbReference type="SUPFAM" id="SSF52833">
    <property type="entry name" value="Thioredoxin-like"/>
    <property type="match status" value="1"/>
</dbReference>
<dbReference type="Proteomes" id="UP000249819">
    <property type="component" value="Unassembled WGS sequence"/>
</dbReference>
<sequence>MMKAIRFFLFLLLCHTLTYATTPPVTTLHVKVNILPTYSGMINLNTLDSKSDLCKGEMFFLDKSKPVAVFSRPLAAATQIMSLNGCSLLTNAGDQVNLELFPLYRGTEVIQGRFRPVCSGKEGARQVLPYQIDSLYSKADLTAITTTQQATDFITATTAKVAKLISAAKVINPENLAALQSFEQSKQLLFKFNFLDAHKELARTKEIGDWYLSGFDIAAPGLSAIGDDELSRQTTHLWCTGRKMQDSIMTEATQTQEILLLCKANRIKTRVGIDWLALEGRTNAFTPDMKQIYPLIKEAVKYNPQATRTLDSLYQSYQQMTPGTPAYNFALENDKGEVVRLSDLKGKIVILDIWAMWCTSCVASLPHFRELADSYKDKKDIIFLTIAWEDPSSANRAKLKQFSVEHKIDGANNLFLTADRTDPQGKAFVERYCMTGITRWVAIDQDGNIMNGNLGHPLVEGFDQKIANCYQKRK</sequence>
<feature type="domain" description="Thioredoxin" evidence="6">
    <location>
        <begin position="320"/>
        <end position="472"/>
    </location>
</feature>
<evidence type="ECO:0000313" key="7">
    <source>
        <dbReference type="EMBL" id="RAJ83188.1"/>
    </source>
</evidence>
<dbReference type="InterPro" id="IPR050553">
    <property type="entry name" value="Thioredoxin_ResA/DsbE_sf"/>
</dbReference>
<dbReference type="Pfam" id="PF08534">
    <property type="entry name" value="Redoxin"/>
    <property type="match status" value="1"/>
</dbReference>
<feature type="signal peptide" evidence="5">
    <location>
        <begin position="1"/>
        <end position="20"/>
    </location>
</feature>
<dbReference type="OrthoDB" id="739170at2"/>
<accession>A0A327WAV1</accession>
<evidence type="ECO:0000256" key="4">
    <source>
        <dbReference type="ARBA" id="ARBA00023284"/>
    </source>
</evidence>
<organism evidence="7 8">
    <name type="scientific">Chitinophaga dinghuensis</name>
    <dbReference type="NCBI Taxonomy" id="1539050"/>
    <lineage>
        <taxon>Bacteria</taxon>
        <taxon>Pseudomonadati</taxon>
        <taxon>Bacteroidota</taxon>
        <taxon>Chitinophagia</taxon>
        <taxon>Chitinophagales</taxon>
        <taxon>Chitinophagaceae</taxon>
        <taxon>Chitinophaga</taxon>
    </lineage>
</organism>
<dbReference type="EMBL" id="QLMA01000003">
    <property type="protein sequence ID" value="RAJ83188.1"/>
    <property type="molecule type" value="Genomic_DNA"/>
</dbReference>
<dbReference type="RefSeq" id="WP_111591851.1">
    <property type="nucleotide sequence ID" value="NZ_QLMA01000003.1"/>
</dbReference>
<dbReference type="InterPro" id="IPR017937">
    <property type="entry name" value="Thioredoxin_CS"/>
</dbReference>
<name>A0A327WAV1_9BACT</name>
<protein>
    <submittedName>
        <fullName evidence="7">Thiol-disulfide isomerase/thioredoxin</fullName>
    </submittedName>
</protein>
<evidence type="ECO:0000256" key="2">
    <source>
        <dbReference type="ARBA" id="ARBA00022748"/>
    </source>
</evidence>
<dbReference type="GO" id="GO:0016491">
    <property type="term" value="F:oxidoreductase activity"/>
    <property type="evidence" value="ECO:0007669"/>
    <property type="project" value="InterPro"/>
</dbReference>
<keyword evidence="2" id="KW-0201">Cytochrome c-type biogenesis</keyword>
<keyword evidence="8" id="KW-1185">Reference proteome</keyword>
<proteinExistence type="predicted"/>
<evidence type="ECO:0000256" key="1">
    <source>
        <dbReference type="ARBA" id="ARBA00004196"/>
    </source>
</evidence>
<keyword evidence="3" id="KW-1015">Disulfide bond</keyword>
<dbReference type="InterPro" id="IPR013766">
    <property type="entry name" value="Thioredoxin_domain"/>
</dbReference>
<dbReference type="PROSITE" id="PS51352">
    <property type="entry name" value="THIOREDOXIN_2"/>
    <property type="match status" value="1"/>
</dbReference>
<dbReference type="GO" id="GO:0017004">
    <property type="term" value="P:cytochrome complex assembly"/>
    <property type="evidence" value="ECO:0007669"/>
    <property type="project" value="UniProtKB-KW"/>
</dbReference>
<dbReference type="InterPro" id="IPR013740">
    <property type="entry name" value="Redoxin"/>
</dbReference>
<gene>
    <name evidence="7" type="ORF">CLV59_103148</name>
</gene>
<comment type="caution">
    <text evidence="7">The sequence shown here is derived from an EMBL/GenBank/DDBJ whole genome shotgun (WGS) entry which is preliminary data.</text>
</comment>
<keyword evidence="4" id="KW-0676">Redox-active center</keyword>
<evidence type="ECO:0000313" key="8">
    <source>
        <dbReference type="Proteomes" id="UP000249819"/>
    </source>
</evidence>
<feature type="chain" id="PRO_5016259725" evidence="5">
    <location>
        <begin position="21"/>
        <end position="474"/>
    </location>
</feature>